<name>S8FTE0_FOMSC</name>
<organism evidence="1 2">
    <name type="scientific">Fomitopsis schrenkii</name>
    <name type="common">Brown rot fungus</name>
    <dbReference type="NCBI Taxonomy" id="2126942"/>
    <lineage>
        <taxon>Eukaryota</taxon>
        <taxon>Fungi</taxon>
        <taxon>Dikarya</taxon>
        <taxon>Basidiomycota</taxon>
        <taxon>Agaricomycotina</taxon>
        <taxon>Agaricomycetes</taxon>
        <taxon>Polyporales</taxon>
        <taxon>Fomitopsis</taxon>
    </lineage>
</organism>
<gene>
    <name evidence="1" type="ORF">FOMPIDRAFT_1021766</name>
</gene>
<dbReference type="EMBL" id="KE504126">
    <property type="protein sequence ID" value="EPT04486.1"/>
    <property type="molecule type" value="Genomic_DNA"/>
</dbReference>
<evidence type="ECO:0000313" key="2">
    <source>
        <dbReference type="Proteomes" id="UP000015241"/>
    </source>
</evidence>
<dbReference type="HOGENOM" id="CLU_2183997_0_0_1"/>
<dbReference type="AlphaFoldDB" id="S8FTE0"/>
<dbReference type="Proteomes" id="UP000015241">
    <property type="component" value="Unassembled WGS sequence"/>
</dbReference>
<protein>
    <submittedName>
        <fullName evidence="1">Uncharacterized protein</fullName>
    </submittedName>
</protein>
<reference evidence="1 2" key="1">
    <citation type="journal article" date="2012" name="Science">
        <title>The Paleozoic origin of enzymatic lignin decomposition reconstructed from 31 fungal genomes.</title>
        <authorList>
            <person name="Floudas D."/>
            <person name="Binder M."/>
            <person name="Riley R."/>
            <person name="Barry K."/>
            <person name="Blanchette R.A."/>
            <person name="Henrissat B."/>
            <person name="Martinez A.T."/>
            <person name="Otillar R."/>
            <person name="Spatafora J.W."/>
            <person name="Yadav J.S."/>
            <person name="Aerts A."/>
            <person name="Benoit I."/>
            <person name="Boyd A."/>
            <person name="Carlson A."/>
            <person name="Copeland A."/>
            <person name="Coutinho P.M."/>
            <person name="de Vries R.P."/>
            <person name="Ferreira P."/>
            <person name="Findley K."/>
            <person name="Foster B."/>
            <person name="Gaskell J."/>
            <person name="Glotzer D."/>
            <person name="Gorecki P."/>
            <person name="Heitman J."/>
            <person name="Hesse C."/>
            <person name="Hori C."/>
            <person name="Igarashi K."/>
            <person name="Jurgens J.A."/>
            <person name="Kallen N."/>
            <person name="Kersten P."/>
            <person name="Kohler A."/>
            <person name="Kuees U."/>
            <person name="Kumar T.K.A."/>
            <person name="Kuo A."/>
            <person name="LaButti K."/>
            <person name="Larrondo L.F."/>
            <person name="Lindquist E."/>
            <person name="Ling A."/>
            <person name="Lombard V."/>
            <person name="Lucas S."/>
            <person name="Lundell T."/>
            <person name="Martin R."/>
            <person name="McLaughlin D.J."/>
            <person name="Morgenstern I."/>
            <person name="Morin E."/>
            <person name="Murat C."/>
            <person name="Nagy L.G."/>
            <person name="Nolan M."/>
            <person name="Ohm R.A."/>
            <person name="Patyshakuliyeva A."/>
            <person name="Rokas A."/>
            <person name="Ruiz-Duenas F.J."/>
            <person name="Sabat G."/>
            <person name="Salamov A."/>
            <person name="Samejima M."/>
            <person name="Schmutz J."/>
            <person name="Slot J.C."/>
            <person name="St John F."/>
            <person name="Stenlid J."/>
            <person name="Sun H."/>
            <person name="Sun S."/>
            <person name="Syed K."/>
            <person name="Tsang A."/>
            <person name="Wiebenga A."/>
            <person name="Young D."/>
            <person name="Pisabarro A."/>
            <person name="Eastwood D.C."/>
            <person name="Martin F."/>
            <person name="Cullen D."/>
            <person name="Grigoriev I.V."/>
            <person name="Hibbett D.S."/>
        </authorList>
    </citation>
    <scope>NUCLEOTIDE SEQUENCE</scope>
    <source>
        <strain evidence="2">FP-58527</strain>
    </source>
</reference>
<accession>S8FTE0</accession>
<proteinExistence type="predicted"/>
<keyword evidence="2" id="KW-1185">Reference proteome</keyword>
<sequence length="109" mass="11957">MSCRRSRVQVDVCGQYLTYTRRKTLLLAIQLTSIPVLLNRVVHGVSLARLCSTGMTQCSLTGTAGSAHVSNRIRYISEGAAWPIDTNLPTARCYYSALIGLVYGGRLSY</sequence>
<evidence type="ECO:0000313" key="1">
    <source>
        <dbReference type="EMBL" id="EPT04486.1"/>
    </source>
</evidence>
<dbReference type="InParanoid" id="S8FTE0"/>